<protein>
    <submittedName>
        <fullName evidence="3">Peptidase S41</fullName>
    </submittedName>
</protein>
<dbReference type="GO" id="GO:0030288">
    <property type="term" value="C:outer membrane-bounded periplasmic space"/>
    <property type="evidence" value="ECO:0007669"/>
    <property type="project" value="TreeGrafter"/>
</dbReference>
<keyword evidence="1" id="KW-0732">Signal</keyword>
<keyword evidence="4" id="KW-1185">Reference proteome</keyword>
<dbReference type="AlphaFoldDB" id="A0A432XDX9"/>
<dbReference type="RefSeq" id="WP_126834258.1">
    <property type="nucleotide sequence ID" value="NZ_PIPT01000007.1"/>
</dbReference>
<dbReference type="Pfam" id="PF03572">
    <property type="entry name" value="Peptidase_S41"/>
    <property type="match status" value="1"/>
</dbReference>
<dbReference type="PANTHER" id="PTHR32060:SF30">
    <property type="entry name" value="CARBOXY-TERMINAL PROCESSING PROTEASE CTPA"/>
    <property type="match status" value="1"/>
</dbReference>
<evidence type="ECO:0000259" key="2">
    <source>
        <dbReference type="SMART" id="SM00245"/>
    </source>
</evidence>
<gene>
    <name evidence="3" type="ORF">CWE21_09765</name>
</gene>
<organism evidence="3 4">
    <name type="scientific">Pseudidiomarina aquimaris</name>
    <dbReference type="NCBI Taxonomy" id="641841"/>
    <lineage>
        <taxon>Bacteria</taxon>
        <taxon>Pseudomonadati</taxon>
        <taxon>Pseudomonadota</taxon>
        <taxon>Gammaproteobacteria</taxon>
        <taxon>Alteromonadales</taxon>
        <taxon>Idiomarinaceae</taxon>
        <taxon>Pseudidiomarina</taxon>
    </lineage>
</organism>
<feature type="chain" id="PRO_5019229889" evidence="1">
    <location>
        <begin position="22"/>
        <end position="461"/>
    </location>
</feature>
<dbReference type="InterPro" id="IPR029045">
    <property type="entry name" value="ClpP/crotonase-like_dom_sf"/>
</dbReference>
<dbReference type="GO" id="GO:0004175">
    <property type="term" value="F:endopeptidase activity"/>
    <property type="evidence" value="ECO:0007669"/>
    <property type="project" value="TreeGrafter"/>
</dbReference>
<dbReference type="Gene3D" id="3.90.226.10">
    <property type="entry name" value="2-enoyl-CoA Hydratase, Chain A, domain 1"/>
    <property type="match status" value="1"/>
</dbReference>
<dbReference type="PROSITE" id="PS51257">
    <property type="entry name" value="PROKAR_LIPOPROTEIN"/>
    <property type="match status" value="1"/>
</dbReference>
<dbReference type="GO" id="GO:0006508">
    <property type="term" value="P:proteolysis"/>
    <property type="evidence" value="ECO:0007669"/>
    <property type="project" value="InterPro"/>
</dbReference>
<reference evidence="4" key="1">
    <citation type="journal article" date="2018" name="Front. Microbiol.">
        <title>Genome-Based Analysis Reveals the Taxonomy and Diversity of the Family Idiomarinaceae.</title>
        <authorList>
            <person name="Liu Y."/>
            <person name="Lai Q."/>
            <person name="Shao Z."/>
        </authorList>
    </citation>
    <scope>NUCLEOTIDE SEQUENCE [LARGE SCALE GENOMIC DNA]</scope>
    <source>
        <strain evidence="4">SW15</strain>
    </source>
</reference>
<accession>A0A432XDX9</accession>
<dbReference type="EMBL" id="PIPT01000007">
    <property type="protein sequence ID" value="RUO46880.1"/>
    <property type="molecule type" value="Genomic_DNA"/>
</dbReference>
<dbReference type="OrthoDB" id="6397760at2"/>
<dbReference type="GO" id="GO:0008236">
    <property type="term" value="F:serine-type peptidase activity"/>
    <property type="evidence" value="ECO:0007669"/>
    <property type="project" value="InterPro"/>
</dbReference>
<feature type="signal peptide" evidence="1">
    <location>
        <begin position="1"/>
        <end position="21"/>
    </location>
</feature>
<feature type="domain" description="Tail specific protease" evidence="2">
    <location>
        <begin position="218"/>
        <end position="442"/>
    </location>
</feature>
<dbReference type="GO" id="GO:0007165">
    <property type="term" value="P:signal transduction"/>
    <property type="evidence" value="ECO:0007669"/>
    <property type="project" value="TreeGrafter"/>
</dbReference>
<dbReference type="SUPFAM" id="SSF52096">
    <property type="entry name" value="ClpP/crotonase"/>
    <property type="match status" value="1"/>
</dbReference>
<comment type="caution">
    <text evidence="3">The sequence shown here is derived from an EMBL/GenBank/DDBJ whole genome shotgun (WGS) entry which is preliminary data.</text>
</comment>
<dbReference type="Proteomes" id="UP000286678">
    <property type="component" value="Unassembled WGS sequence"/>
</dbReference>
<dbReference type="SMART" id="SM00245">
    <property type="entry name" value="TSPc"/>
    <property type="match status" value="1"/>
</dbReference>
<sequence length="461" mass="50923">MNTLKAILLFTVLFLGGCAQSHLDIFPDLEDPSLMDREISVAELHQDIDAYVAGVRARHPDFDGYADEQVLQQRVVELKQQIDQPMTRVEFFRYVGQLSHLFNDGHSFLLWPYQEYTAAVAAGQQPFPFAVKEQNGALYLARGYAQTAANGTQSLPAGSQILSINGVAAEHIIEQGQLYVGGETRRLRDAFVAERFPYMLWAVFGMLGEFELVLKHEAQTYSVTITSDEQWQSQTAQAANEDLELQLLEPNLAYLRVGSFDVDPEQFAGAVATHFATLKEQKVQHLIIDIRDNTGGNTDTATELASYLADAPFKLVSHVTERLNEDNRGWFGYKGSVGDMIHTPWTDEVSPKSEAKRFAGDVYVLVGPVTYSAAIVFATTVQDNQMGTLVGEPTGGYANQTAQGNLFNLPHSQLRAYVATRLLVRPNGASEVTPVMPDVRVQPDMASGSDTALTKIKELVQ</sequence>
<name>A0A432XDX9_9GAMM</name>
<proteinExistence type="predicted"/>
<evidence type="ECO:0000256" key="1">
    <source>
        <dbReference type="SAM" id="SignalP"/>
    </source>
</evidence>
<dbReference type="PANTHER" id="PTHR32060">
    <property type="entry name" value="TAIL-SPECIFIC PROTEASE"/>
    <property type="match status" value="1"/>
</dbReference>
<evidence type="ECO:0000313" key="3">
    <source>
        <dbReference type="EMBL" id="RUO46880.1"/>
    </source>
</evidence>
<dbReference type="InterPro" id="IPR005151">
    <property type="entry name" value="Tail-specific_protease"/>
</dbReference>
<evidence type="ECO:0000313" key="4">
    <source>
        <dbReference type="Proteomes" id="UP000286678"/>
    </source>
</evidence>